<accession>A0A426XU21</accession>
<comment type="caution">
    <text evidence="3">The sequence shown here is derived from an EMBL/GenBank/DDBJ whole genome shotgun (WGS) entry which is preliminary data.</text>
</comment>
<keyword evidence="2" id="KW-0802">TPR repeat</keyword>
<reference evidence="3 4" key="1">
    <citation type="journal article" date="2014" name="Agronomy (Basel)">
        <title>A Draft Genome Sequence for Ensete ventricosum, the Drought-Tolerant Tree Against Hunger.</title>
        <authorList>
            <person name="Harrison J."/>
            <person name="Moore K.A."/>
            <person name="Paszkiewicz K."/>
            <person name="Jones T."/>
            <person name="Grant M."/>
            <person name="Ambacheew D."/>
            <person name="Muzemil S."/>
            <person name="Studholme D.J."/>
        </authorList>
    </citation>
    <scope>NUCLEOTIDE SEQUENCE [LARGE SCALE GENOMIC DNA]</scope>
</reference>
<organism evidence="3 4">
    <name type="scientific">Ensete ventricosum</name>
    <name type="common">Abyssinian banana</name>
    <name type="synonym">Musa ensete</name>
    <dbReference type="NCBI Taxonomy" id="4639"/>
    <lineage>
        <taxon>Eukaryota</taxon>
        <taxon>Viridiplantae</taxon>
        <taxon>Streptophyta</taxon>
        <taxon>Embryophyta</taxon>
        <taxon>Tracheophyta</taxon>
        <taxon>Spermatophyta</taxon>
        <taxon>Magnoliopsida</taxon>
        <taxon>Liliopsida</taxon>
        <taxon>Zingiberales</taxon>
        <taxon>Musaceae</taxon>
        <taxon>Ensete</taxon>
    </lineage>
</organism>
<dbReference type="EMBL" id="AMZH03017463">
    <property type="protein sequence ID" value="RRT42970.1"/>
    <property type="molecule type" value="Genomic_DNA"/>
</dbReference>
<protein>
    <submittedName>
        <fullName evidence="3">Uncharacterized protein</fullName>
    </submittedName>
</protein>
<dbReference type="InterPro" id="IPR044244">
    <property type="entry name" value="TTC27/Emw1"/>
</dbReference>
<gene>
    <name evidence="3" type="ORF">B296_00053601</name>
</gene>
<keyword evidence="1" id="KW-0677">Repeat</keyword>
<dbReference type="PANTHER" id="PTHR16193">
    <property type="entry name" value="TETRATRICOPEPTIDE REPEAT PROTEIN 27"/>
    <property type="match status" value="1"/>
</dbReference>
<dbReference type="PANTHER" id="PTHR16193:SF0">
    <property type="entry name" value="TETRATRICOPEPTIDE REPEAT PROTEIN 27"/>
    <property type="match status" value="1"/>
</dbReference>
<evidence type="ECO:0000313" key="3">
    <source>
        <dbReference type="EMBL" id="RRT42970.1"/>
    </source>
</evidence>
<evidence type="ECO:0000313" key="4">
    <source>
        <dbReference type="Proteomes" id="UP000287651"/>
    </source>
</evidence>
<sequence>MEHHFEKVYCKMMEVVCEGEPWHHNKVSYLCSRSHLECAEKSCGLHLIVTGALGFRTIHQVEAKPQLILAANNHEQSIVHLSQVQSDSTVSESKDAVDHKLDDCSDILMTPKLVKNGKNDDLNVDLTHINKDIKLTFIQQAVVLAQCLHLQRRSCDDELSGKFCLI</sequence>
<dbReference type="AlphaFoldDB" id="A0A426XU21"/>
<dbReference type="Proteomes" id="UP000287651">
    <property type="component" value="Unassembled WGS sequence"/>
</dbReference>
<proteinExistence type="predicted"/>
<evidence type="ECO:0000256" key="2">
    <source>
        <dbReference type="ARBA" id="ARBA00022803"/>
    </source>
</evidence>
<name>A0A426XU21_ENSVE</name>
<evidence type="ECO:0000256" key="1">
    <source>
        <dbReference type="ARBA" id="ARBA00022737"/>
    </source>
</evidence>